<name>A0A0F9BIS2_9ZZZZ</name>
<reference evidence="2" key="1">
    <citation type="journal article" date="2015" name="Nature">
        <title>Complex archaea that bridge the gap between prokaryotes and eukaryotes.</title>
        <authorList>
            <person name="Spang A."/>
            <person name="Saw J.H."/>
            <person name="Jorgensen S.L."/>
            <person name="Zaremba-Niedzwiedzka K."/>
            <person name="Martijn J."/>
            <person name="Lind A.E."/>
            <person name="van Eijk R."/>
            <person name="Schleper C."/>
            <person name="Guy L."/>
            <person name="Ettema T.J."/>
        </authorList>
    </citation>
    <scope>NUCLEOTIDE SEQUENCE</scope>
</reference>
<accession>A0A0F9BIS2</accession>
<sequence>MSKSGWGRFPGHRTRRVTLPKIRDRAASKSYDTITTDSGSVSAPAAEQTLSIIGGTG</sequence>
<feature type="non-terminal residue" evidence="2">
    <location>
        <position position="57"/>
    </location>
</feature>
<proteinExistence type="predicted"/>
<feature type="region of interest" description="Disordered" evidence="1">
    <location>
        <begin position="1"/>
        <end position="21"/>
    </location>
</feature>
<protein>
    <submittedName>
        <fullName evidence="2">Uncharacterized protein</fullName>
    </submittedName>
</protein>
<dbReference type="EMBL" id="LAZR01037589">
    <property type="protein sequence ID" value="KKL21819.1"/>
    <property type="molecule type" value="Genomic_DNA"/>
</dbReference>
<evidence type="ECO:0000256" key="1">
    <source>
        <dbReference type="SAM" id="MobiDB-lite"/>
    </source>
</evidence>
<evidence type="ECO:0000313" key="2">
    <source>
        <dbReference type="EMBL" id="KKL21819.1"/>
    </source>
</evidence>
<organism evidence="2">
    <name type="scientific">marine sediment metagenome</name>
    <dbReference type="NCBI Taxonomy" id="412755"/>
    <lineage>
        <taxon>unclassified sequences</taxon>
        <taxon>metagenomes</taxon>
        <taxon>ecological metagenomes</taxon>
    </lineage>
</organism>
<gene>
    <name evidence="2" type="ORF">LCGC14_2441660</name>
</gene>
<dbReference type="AlphaFoldDB" id="A0A0F9BIS2"/>
<comment type="caution">
    <text evidence="2">The sequence shown here is derived from an EMBL/GenBank/DDBJ whole genome shotgun (WGS) entry which is preliminary data.</text>
</comment>